<keyword evidence="5 6" id="KW-0472">Membrane</keyword>
<dbReference type="InterPro" id="IPR036866">
    <property type="entry name" value="RibonucZ/Hydroxyglut_hydro"/>
</dbReference>
<feature type="transmembrane region" description="Helical" evidence="6">
    <location>
        <begin position="472"/>
        <end position="491"/>
    </location>
</feature>
<keyword evidence="2" id="KW-1003">Cell membrane</keyword>
<evidence type="ECO:0000256" key="4">
    <source>
        <dbReference type="ARBA" id="ARBA00022989"/>
    </source>
</evidence>
<name>E6PCS8_9ZZZZ</name>
<evidence type="ECO:0000256" key="6">
    <source>
        <dbReference type="SAM" id="Phobius"/>
    </source>
</evidence>
<feature type="transmembrane region" description="Helical" evidence="6">
    <location>
        <begin position="224"/>
        <end position="247"/>
    </location>
</feature>
<feature type="transmembrane region" description="Helical" evidence="6">
    <location>
        <begin position="253"/>
        <end position="275"/>
    </location>
</feature>
<evidence type="ECO:0000256" key="5">
    <source>
        <dbReference type="ARBA" id="ARBA00023136"/>
    </source>
</evidence>
<dbReference type="Pfam" id="PF00753">
    <property type="entry name" value="Lactamase_B"/>
    <property type="match status" value="1"/>
</dbReference>
<feature type="domain" description="Metallo-beta-lactamase" evidence="7">
    <location>
        <begin position="504"/>
        <end position="718"/>
    </location>
</feature>
<feature type="transmembrane region" description="Helical" evidence="6">
    <location>
        <begin position="446"/>
        <end position="465"/>
    </location>
</feature>
<feature type="transmembrane region" description="Helical" evidence="6">
    <location>
        <begin position="383"/>
        <end position="404"/>
    </location>
</feature>
<comment type="subcellular location">
    <subcellularLocation>
        <location evidence="1">Cell membrane</location>
        <topology evidence="1">Multi-pass membrane protein</topology>
    </subcellularLocation>
</comment>
<evidence type="ECO:0000256" key="2">
    <source>
        <dbReference type="ARBA" id="ARBA00022475"/>
    </source>
</evidence>
<comment type="caution">
    <text evidence="8">The sequence shown here is derived from an EMBL/GenBank/DDBJ whole genome shotgun (WGS) entry which is preliminary data.</text>
</comment>
<evidence type="ECO:0000259" key="7">
    <source>
        <dbReference type="SMART" id="SM00849"/>
    </source>
</evidence>
<reference evidence="8" key="1">
    <citation type="submission" date="2009-10" db="EMBL/GenBank/DDBJ databases">
        <title>Diversity of trophic interactions inside an arsenic-rich microbial ecosystem.</title>
        <authorList>
            <person name="Bertin P.N."/>
            <person name="Heinrich-Salmeron A."/>
            <person name="Pelletier E."/>
            <person name="Goulhen-Chollet F."/>
            <person name="Arsene-Ploetze F."/>
            <person name="Gallien S."/>
            <person name="Calteau A."/>
            <person name="Vallenet D."/>
            <person name="Casiot C."/>
            <person name="Chane-Woon-Ming B."/>
            <person name="Giloteaux L."/>
            <person name="Barakat M."/>
            <person name="Bonnefoy V."/>
            <person name="Bruneel O."/>
            <person name="Chandler M."/>
            <person name="Cleiss J."/>
            <person name="Duran R."/>
            <person name="Elbaz-Poulichet F."/>
            <person name="Fonknechten N."/>
            <person name="Lauga B."/>
            <person name="Mornico D."/>
            <person name="Ortet P."/>
            <person name="Schaeffer C."/>
            <person name="Siguier P."/>
            <person name="Alexander Thil Smith A."/>
            <person name="Van Dorsselaer A."/>
            <person name="Weissenbach J."/>
            <person name="Medigue C."/>
            <person name="Le Paslier D."/>
        </authorList>
    </citation>
    <scope>NUCLEOTIDE SEQUENCE</scope>
</reference>
<protein>
    <submittedName>
        <fullName evidence="8">Putative DNA internalization-related competence protein ComEC/Rec2</fullName>
    </submittedName>
</protein>
<dbReference type="InterPro" id="IPR052159">
    <property type="entry name" value="Competence_DNA_uptake"/>
</dbReference>
<dbReference type="Pfam" id="PF03772">
    <property type="entry name" value="Competence"/>
    <property type="match status" value="1"/>
</dbReference>
<feature type="transmembrane region" description="Helical" evidence="6">
    <location>
        <begin position="317"/>
        <end position="343"/>
    </location>
</feature>
<feature type="transmembrane region" description="Helical" evidence="6">
    <location>
        <begin position="287"/>
        <end position="311"/>
    </location>
</feature>
<keyword evidence="3 6" id="KW-0812">Transmembrane</keyword>
<proteinExistence type="predicted"/>
<evidence type="ECO:0000313" key="8">
    <source>
        <dbReference type="EMBL" id="CBH74262.1"/>
    </source>
</evidence>
<dbReference type="GO" id="GO:0005886">
    <property type="term" value="C:plasma membrane"/>
    <property type="evidence" value="ECO:0007669"/>
    <property type="project" value="UniProtKB-SubCell"/>
</dbReference>
<feature type="transmembrane region" description="Helical" evidence="6">
    <location>
        <begin position="355"/>
        <end position="377"/>
    </location>
</feature>
<dbReference type="SMART" id="SM00849">
    <property type="entry name" value="Lactamase_B"/>
    <property type="match status" value="1"/>
</dbReference>
<dbReference type="AlphaFoldDB" id="E6PCS8"/>
<dbReference type="InterPro" id="IPR035681">
    <property type="entry name" value="ComA-like_MBL"/>
</dbReference>
<evidence type="ECO:0000256" key="3">
    <source>
        <dbReference type="ARBA" id="ARBA00022692"/>
    </source>
</evidence>
<feature type="transmembrane region" description="Helical" evidence="6">
    <location>
        <begin position="411"/>
        <end position="434"/>
    </location>
</feature>
<sequence length="768" mass="81693">MQRLSLPAIAAAFACGAALIEPIPPDARTTVAVAAALAAYALWRRATQPRYFLILGTIALVGAFDARLQGEFARPLASARTARYDAIAESALPLPAGGCRSALRLANGPRIEAVLRRCVPAGSTLLLRGRLQPFDAPRNRGDPDLRAIEAERGFAGELAHAEILAVRRTPLHSSLFARAHAWALAQLRANLSPLDVALLSGELWGARDALPDSLRTEFARTGTVHVLVTAGLHLGVVLAIVLALLRALPLPRILVAALALAALWSFALFAGAHLPTERAATMASFALLAYACGRSALSLDAYAAAILAIVALQPASIASASFALSFSCVGAIVACAPAIEPLLERLPLPRIVREALLLTVATQLGTWPVSAAVFLQFAPYALLANLAVVPSVGATMVFGALTLLTTPVPMLAHACANLTAWLLAWQLAAVHLFASLPAASIAMTPAPFSCIAAYDCALVLALHALRNGNPRGAFAAFAGACCFVLLPPRGIDTHLHVWAIDVGQGEALLVRTPGGHAFVVDAGGKMERGNDPNARAAAERVGERTVLPFLLRRGIHALDFAMLSHAHGDHAGGIAPLLRALRVGALVDPGERYSGPAYLDALRAARRRNIPVLHPSAGLCWRFDDGTTLQFIGPITPHLNDGKNRVNDNSFAFVLRYRGFSMLFTGDATATMERLWMREGIDLHVTVLKVGHHGSRFASSSSFLAMVRPQVALISVGRGNRYGQPAPETLARLHAVGARIFRTDRDGEIALSTDGRRIWLRRRFQRVP</sequence>
<dbReference type="InterPro" id="IPR004797">
    <property type="entry name" value="Competence_ComEC/Rec2"/>
</dbReference>
<dbReference type="EMBL" id="CABL01000001">
    <property type="protein sequence ID" value="CBH74262.1"/>
    <property type="molecule type" value="Genomic_DNA"/>
</dbReference>
<dbReference type="PANTHER" id="PTHR30619:SF1">
    <property type="entry name" value="RECOMBINATION PROTEIN 2"/>
    <property type="match status" value="1"/>
</dbReference>
<dbReference type="PANTHER" id="PTHR30619">
    <property type="entry name" value="DNA INTERNALIZATION/COMPETENCE PROTEIN COMEC/REC2"/>
    <property type="match status" value="1"/>
</dbReference>
<gene>
    <name evidence="8" type="ORF">CARN1_2149</name>
</gene>
<dbReference type="SUPFAM" id="SSF56281">
    <property type="entry name" value="Metallo-hydrolase/oxidoreductase"/>
    <property type="match status" value="1"/>
</dbReference>
<dbReference type="PROSITE" id="PS51257">
    <property type="entry name" value="PROKAR_LIPOPROTEIN"/>
    <property type="match status" value="1"/>
</dbReference>
<keyword evidence="4 6" id="KW-1133">Transmembrane helix</keyword>
<dbReference type="InterPro" id="IPR001279">
    <property type="entry name" value="Metallo-B-lactamas"/>
</dbReference>
<dbReference type="Gene3D" id="3.60.15.10">
    <property type="entry name" value="Ribonuclease Z/Hydroxyacylglutathione hydrolase-like"/>
    <property type="match status" value="1"/>
</dbReference>
<dbReference type="InterPro" id="IPR004477">
    <property type="entry name" value="ComEC_N"/>
</dbReference>
<dbReference type="NCBIfam" id="TIGR00360">
    <property type="entry name" value="ComEC_N-term"/>
    <property type="match status" value="1"/>
</dbReference>
<dbReference type="GO" id="GO:0030420">
    <property type="term" value="P:establishment of competence for transformation"/>
    <property type="evidence" value="ECO:0007669"/>
    <property type="project" value="InterPro"/>
</dbReference>
<organism evidence="8">
    <name type="scientific">mine drainage metagenome</name>
    <dbReference type="NCBI Taxonomy" id="410659"/>
    <lineage>
        <taxon>unclassified sequences</taxon>
        <taxon>metagenomes</taxon>
        <taxon>ecological metagenomes</taxon>
    </lineage>
</organism>
<dbReference type="CDD" id="cd07731">
    <property type="entry name" value="ComA-like_MBL-fold"/>
    <property type="match status" value="1"/>
</dbReference>
<dbReference type="NCBIfam" id="TIGR00361">
    <property type="entry name" value="ComEC_Rec2"/>
    <property type="match status" value="1"/>
</dbReference>
<evidence type="ECO:0000256" key="1">
    <source>
        <dbReference type="ARBA" id="ARBA00004651"/>
    </source>
</evidence>
<accession>E6PCS8</accession>